<evidence type="ECO:0000256" key="1">
    <source>
        <dbReference type="ARBA" id="ARBA00022450"/>
    </source>
</evidence>
<keyword evidence="1" id="KW-0596">Phosphopantetheine</keyword>
<proteinExistence type="predicted"/>
<dbReference type="RefSeq" id="XP_643394.1">
    <property type="nucleotide sequence ID" value="XM_638302.1"/>
</dbReference>
<dbReference type="InterPro" id="IPR001227">
    <property type="entry name" value="Ac_transferase_dom_sf"/>
</dbReference>
<dbReference type="GlyGen" id="Q552J3">
    <property type="glycosylation" value="1 site"/>
</dbReference>
<reference evidence="4 5" key="1">
    <citation type="journal article" date="2005" name="Nature">
        <title>The genome of the social amoeba Dictyostelium discoideum.</title>
        <authorList>
            <consortium name="The Dictyostelium discoideum Sequencing Consortium"/>
            <person name="Eichinger L."/>
            <person name="Pachebat J.A."/>
            <person name="Glockner G."/>
            <person name="Rajandream M.A."/>
            <person name="Sucgang R."/>
            <person name="Berriman M."/>
            <person name="Song J."/>
            <person name="Olsen R."/>
            <person name="Szafranski K."/>
            <person name="Xu Q."/>
            <person name="Tunggal B."/>
            <person name="Kummerfeld S."/>
            <person name="Madera M."/>
            <person name="Konfortov B.A."/>
            <person name="Rivero F."/>
            <person name="Bankier A.T."/>
            <person name="Lehmann R."/>
            <person name="Hamlin N."/>
            <person name="Davies R."/>
            <person name="Gaudet P."/>
            <person name="Fey P."/>
            <person name="Pilcher K."/>
            <person name="Chen G."/>
            <person name="Saunders D."/>
            <person name="Sodergren E."/>
            <person name="Davis P."/>
            <person name="Kerhornou A."/>
            <person name="Nie X."/>
            <person name="Hall N."/>
            <person name="Anjard C."/>
            <person name="Hemphill L."/>
            <person name="Bason N."/>
            <person name="Farbrother P."/>
            <person name="Desany B."/>
            <person name="Just E."/>
            <person name="Morio T."/>
            <person name="Rost R."/>
            <person name="Churcher C."/>
            <person name="Cooper J."/>
            <person name="Haydock S."/>
            <person name="van Driessche N."/>
            <person name="Cronin A."/>
            <person name="Goodhead I."/>
            <person name="Muzny D."/>
            <person name="Mourier T."/>
            <person name="Pain A."/>
            <person name="Lu M."/>
            <person name="Harper D."/>
            <person name="Lindsay R."/>
            <person name="Hauser H."/>
            <person name="James K."/>
            <person name="Quiles M."/>
            <person name="Madan Babu M."/>
            <person name="Saito T."/>
            <person name="Buchrieser C."/>
            <person name="Wardroper A."/>
            <person name="Felder M."/>
            <person name="Thangavelu M."/>
            <person name="Johnson D."/>
            <person name="Knights A."/>
            <person name="Loulseged H."/>
            <person name="Mungall K."/>
            <person name="Oliver K."/>
            <person name="Price C."/>
            <person name="Quail M.A."/>
            <person name="Urushihara H."/>
            <person name="Hernandez J."/>
            <person name="Rabbinowitsch E."/>
            <person name="Steffen D."/>
            <person name="Sanders M."/>
            <person name="Ma J."/>
            <person name="Kohara Y."/>
            <person name="Sharp S."/>
            <person name="Simmonds M."/>
            <person name="Spiegler S."/>
            <person name="Tivey A."/>
            <person name="Sugano S."/>
            <person name="White B."/>
            <person name="Walker D."/>
            <person name="Woodward J."/>
            <person name="Winckler T."/>
            <person name="Tanaka Y."/>
            <person name="Shaulsky G."/>
            <person name="Schleicher M."/>
            <person name="Weinstock G."/>
            <person name="Rosenthal A."/>
            <person name="Cox E.C."/>
            <person name="Chisholm R.L."/>
            <person name="Gibbs R."/>
            <person name="Loomis W.F."/>
            <person name="Platzer M."/>
            <person name="Kay R.R."/>
            <person name="Williams J."/>
            <person name="Dear P.H."/>
            <person name="Noegel A.A."/>
            <person name="Barrell B."/>
            <person name="Kuspa A."/>
        </authorList>
    </citation>
    <scope>NUCLEOTIDE SEQUENCE [LARGE SCALE GENOMIC DNA]</scope>
    <source>
        <strain evidence="4 5">AX4</strain>
    </source>
</reference>
<dbReference type="GeneID" id="8620280"/>
<dbReference type="PANTHER" id="PTHR45681:SF6">
    <property type="entry name" value="POLYKETIDE SYNTHASE 37"/>
    <property type="match status" value="1"/>
</dbReference>
<evidence type="ECO:0000256" key="2">
    <source>
        <dbReference type="ARBA" id="ARBA00022553"/>
    </source>
</evidence>
<dbReference type="GO" id="GO:0016740">
    <property type="term" value="F:transferase activity"/>
    <property type="evidence" value="ECO:0007669"/>
    <property type="project" value="UniProtKB-KW"/>
</dbReference>
<organism evidence="4 5">
    <name type="scientific">Dictyostelium discoideum</name>
    <name type="common">Social amoeba</name>
    <dbReference type="NCBI Taxonomy" id="44689"/>
    <lineage>
        <taxon>Eukaryota</taxon>
        <taxon>Amoebozoa</taxon>
        <taxon>Evosea</taxon>
        <taxon>Eumycetozoa</taxon>
        <taxon>Dictyostelia</taxon>
        <taxon>Dictyosteliales</taxon>
        <taxon>Dictyosteliaceae</taxon>
        <taxon>Dictyostelium</taxon>
    </lineage>
</organism>
<gene>
    <name evidence="4" type="ORF">DDB_G0276021</name>
</gene>
<evidence type="ECO:0000313" key="5">
    <source>
        <dbReference type="Proteomes" id="UP000002195"/>
    </source>
</evidence>
<comment type="caution">
    <text evidence="4">The sequence shown here is derived from an EMBL/GenBank/DDBJ whole genome shotgun (WGS) entry which is preliminary data.</text>
</comment>
<protein>
    <submittedName>
        <fullName evidence="4">Uncharacterized protein</fullName>
    </submittedName>
</protein>
<dbReference type="KEGG" id="ddi:DDB_G0276021"/>
<dbReference type="PaxDb" id="44689-DDB0217754"/>
<dbReference type="AlphaFoldDB" id="Q552J3"/>
<keyword evidence="5" id="KW-1185">Reference proteome</keyword>
<dbReference type="Proteomes" id="UP000002195">
    <property type="component" value="Unassembled WGS sequence"/>
</dbReference>
<accession>Q552J3</accession>
<dbReference type="InterPro" id="IPR050444">
    <property type="entry name" value="Polyketide_Synthase"/>
</dbReference>
<dbReference type="InParanoid" id="Q552J3"/>
<sequence length="103" mass="11994">NNNNNNNLFLFDNEYLFQNIRAPIKYNQSIKSLFNHIENNNLGEKVVFVEIAPTPVLVNHILNIIPKNDYFKNESILLLCPLSKGKSDTTTFFDSIKKFKNFK</sequence>
<dbReference type="HOGENOM" id="CLU_2270819_0_0_1"/>
<dbReference type="PANTHER" id="PTHR45681">
    <property type="entry name" value="POLYKETIDE SYNTHASE 44-RELATED"/>
    <property type="match status" value="1"/>
</dbReference>
<evidence type="ECO:0000256" key="3">
    <source>
        <dbReference type="ARBA" id="ARBA00022679"/>
    </source>
</evidence>
<name>Q552J3_DICDI</name>
<evidence type="ECO:0000313" key="4">
    <source>
        <dbReference type="EMBL" id="EAL69467.1"/>
    </source>
</evidence>
<keyword evidence="2" id="KW-0597">Phosphoprotein</keyword>
<dbReference type="VEuPathDB" id="AmoebaDB:DDB_G0276021"/>
<dbReference type="dictyBase" id="DDB_G0276021"/>
<feature type="non-terminal residue" evidence="4">
    <location>
        <position position="1"/>
    </location>
</feature>
<keyword evidence="3" id="KW-0808">Transferase</keyword>
<dbReference type="EMBL" id="AAFI02000013">
    <property type="protein sequence ID" value="EAL69467.1"/>
    <property type="molecule type" value="Genomic_DNA"/>
</dbReference>
<dbReference type="Gene3D" id="3.40.366.10">
    <property type="entry name" value="Malonyl-Coenzyme A Acyl Carrier Protein, domain 2"/>
    <property type="match status" value="1"/>
</dbReference>
<dbReference type="SMR" id="Q552J3"/>